<name>A0AAD9SIS9_PHOAM</name>
<reference evidence="1" key="1">
    <citation type="submission" date="2023-06" db="EMBL/GenBank/DDBJ databases">
        <authorList>
            <person name="Noh H."/>
        </authorList>
    </citation>
    <scope>NUCLEOTIDE SEQUENCE</scope>
    <source>
        <strain evidence="1">DUCC20226</strain>
    </source>
</reference>
<gene>
    <name evidence="1" type="ORF">N8I77_003386</name>
</gene>
<accession>A0AAD9SIS9</accession>
<proteinExistence type="predicted"/>
<dbReference type="Proteomes" id="UP001265746">
    <property type="component" value="Unassembled WGS sequence"/>
</dbReference>
<evidence type="ECO:0000313" key="2">
    <source>
        <dbReference type="Proteomes" id="UP001265746"/>
    </source>
</evidence>
<evidence type="ECO:0000313" key="1">
    <source>
        <dbReference type="EMBL" id="KAK2609917.1"/>
    </source>
</evidence>
<dbReference type="EMBL" id="JAUJFL010000002">
    <property type="protein sequence ID" value="KAK2609917.1"/>
    <property type="molecule type" value="Genomic_DNA"/>
</dbReference>
<keyword evidence="2" id="KW-1185">Reference proteome</keyword>
<organism evidence="1 2">
    <name type="scientific">Phomopsis amygdali</name>
    <name type="common">Fusicoccum amygdali</name>
    <dbReference type="NCBI Taxonomy" id="1214568"/>
    <lineage>
        <taxon>Eukaryota</taxon>
        <taxon>Fungi</taxon>
        <taxon>Dikarya</taxon>
        <taxon>Ascomycota</taxon>
        <taxon>Pezizomycotina</taxon>
        <taxon>Sordariomycetes</taxon>
        <taxon>Sordariomycetidae</taxon>
        <taxon>Diaporthales</taxon>
        <taxon>Diaporthaceae</taxon>
        <taxon>Diaporthe</taxon>
    </lineage>
</organism>
<comment type="caution">
    <text evidence="1">The sequence shown here is derived from an EMBL/GenBank/DDBJ whole genome shotgun (WGS) entry which is preliminary data.</text>
</comment>
<dbReference type="AlphaFoldDB" id="A0AAD9SIS9"/>
<protein>
    <submittedName>
        <fullName evidence="1">Uncharacterized protein</fullName>
    </submittedName>
</protein>
<sequence length="79" mass="9162">MASKLVSRAADTIPVGQQHRRATVNHLKSSLPASLPQADIDYLDNVSDKEQKRIYRKVDWRLTPMLMLLYFFTNLDRSE</sequence>